<dbReference type="RefSeq" id="WP_092828131.1">
    <property type="nucleotide sequence ID" value="NZ_FOGS01000007.1"/>
</dbReference>
<dbReference type="STRING" id="416874.SAMN04487958_107184"/>
<reference evidence="2" key="1">
    <citation type="submission" date="2016-10" db="EMBL/GenBank/DDBJ databases">
        <authorList>
            <person name="Varghese N."/>
            <person name="Submissions S."/>
        </authorList>
    </citation>
    <scope>NUCLEOTIDE SEQUENCE [LARGE SCALE GENOMIC DNA]</scope>
    <source>
        <strain evidence="2">CGMCC 1.6495</strain>
    </source>
</reference>
<evidence type="ECO:0000313" key="2">
    <source>
        <dbReference type="Proteomes" id="UP000198505"/>
    </source>
</evidence>
<dbReference type="Proteomes" id="UP000198505">
    <property type="component" value="Unassembled WGS sequence"/>
</dbReference>
<evidence type="ECO:0000313" key="1">
    <source>
        <dbReference type="EMBL" id="SES12212.1"/>
    </source>
</evidence>
<name>A0A1H9US23_9GAMM</name>
<gene>
    <name evidence="1" type="ORF">SAMN04487958_107184</name>
</gene>
<organism evidence="1 2">
    <name type="scientific">Vreelandella subterranea</name>
    <dbReference type="NCBI Taxonomy" id="416874"/>
    <lineage>
        <taxon>Bacteria</taxon>
        <taxon>Pseudomonadati</taxon>
        <taxon>Pseudomonadota</taxon>
        <taxon>Gammaproteobacteria</taxon>
        <taxon>Oceanospirillales</taxon>
        <taxon>Halomonadaceae</taxon>
        <taxon>Vreelandella</taxon>
    </lineage>
</organism>
<dbReference type="EMBL" id="FOGS01000007">
    <property type="protein sequence ID" value="SES12212.1"/>
    <property type="molecule type" value="Genomic_DNA"/>
</dbReference>
<proteinExistence type="predicted"/>
<keyword evidence="2" id="KW-1185">Reference proteome</keyword>
<sequence length="155" mass="17110">MTFLHTSPSAITEINAFGRFGEFLFFTVDAPYVMTAGDYVTYSLELDESQIVDAESLFYHQDAEKLSGLVQKVADLVGCDEDMAEELIAQRADVHSIDCDIEPEDLAEASWDIQRMAGEAALLLGFAGVAMDDEQGRAYLINMADRVSQLEEVAK</sequence>
<dbReference type="InterPro" id="IPR058829">
    <property type="entry name" value="AcrIF11-like"/>
</dbReference>
<dbReference type="Pfam" id="PF26151">
    <property type="entry name" value="AcrIF11_ADP_ribosyl"/>
    <property type="match status" value="1"/>
</dbReference>
<protein>
    <submittedName>
        <fullName evidence="1">Uncharacterized protein</fullName>
    </submittedName>
</protein>
<dbReference type="AlphaFoldDB" id="A0A1H9US23"/>
<dbReference type="CDD" id="cd22580">
    <property type="entry name" value="AcrIF11"/>
    <property type="match status" value="1"/>
</dbReference>
<accession>A0A1H9US23</accession>